<keyword evidence="5" id="KW-1133">Transmembrane helix</keyword>
<protein>
    <submittedName>
        <fullName evidence="7">Quinoprotein glucose dehydrogenase</fullName>
    </submittedName>
</protein>
<dbReference type="SUPFAM" id="SSF50998">
    <property type="entry name" value="Quinoprotein alcohol dehydrogenase-like"/>
    <property type="match status" value="1"/>
</dbReference>
<feature type="region of interest" description="Disordered" evidence="4">
    <location>
        <begin position="155"/>
        <end position="179"/>
    </location>
</feature>
<dbReference type="InterPro" id="IPR011047">
    <property type="entry name" value="Quinoprotein_ADH-like_sf"/>
</dbReference>
<feature type="transmembrane region" description="Helical" evidence="5">
    <location>
        <begin position="39"/>
        <end position="57"/>
    </location>
</feature>
<dbReference type="Gene3D" id="2.140.10.10">
    <property type="entry name" value="Quinoprotein alcohol dehydrogenase-like superfamily"/>
    <property type="match status" value="2"/>
</dbReference>
<feature type="domain" description="Pyrrolo-quinoline quinone repeat" evidence="6">
    <location>
        <begin position="177"/>
        <end position="791"/>
    </location>
</feature>
<dbReference type="PANTHER" id="PTHR32303">
    <property type="entry name" value="QUINOPROTEIN ALCOHOL DEHYDROGENASE (CYTOCHROME C)"/>
    <property type="match status" value="1"/>
</dbReference>
<name>A0A4R3YNB3_9GAMM</name>
<feature type="transmembrane region" description="Helical" evidence="5">
    <location>
        <begin position="128"/>
        <end position="147"/>
    </location>
</feature>
<evidence type="ECO:0000259" key="6">
    <source>
        <dbReference type="Pfam" id="PF01011"/>
    </source>
</evidence>
<dbReference type="InterPro" id="IPR017511">
    <property type="entry name" value="PQQ_mDH"/>
</dbReference>
<evidence type="ECO:0000256" key="5">
    <source>
        <dbReference type="SAM" id="Phobius"/>
    </source>
</evidence>
<dbReference type="InterPro" id="IPR018391">
    <property type="entry name" value="PQQ_b-propeller_rpt"/>
</dbReference>
<keyword evidence="3" id="KW-0560">Oxidoreductase</keyword>
<gene>
    <name evidence="7" type="ORF">EC912_10759</name>
</gene>
<feature type="transmembrane region" description="Helical" evidence="5">
    <location>
        <begin position="12"/>
        <end position="33"/>
    </location>
</feature>
<evidence type="ECO:0000256" key="4">
    <source>
        <dbReference type="SAM" id="MobiDB-lite"/>
    </source>
</evidence>
<evidence type="ECO:0000313" key="8">
    <source>
        <dbReference type="Proteomes" id="UP000295645"/>
    </source>
</evidence>
<comment type="caution">
    <text evidence="7">The sequence shown here is derived from an EMBL/GenBank/DDBJ whole genome shotgun (WGS) entry which is preliminary data.</text>
</comment>
<dbReference type="CDD" id="cd10280">
    <property type="entry name" value="PQQ_mGDH"/>
    <property type="match status" value="1"/>
</dbReference>
<dbReference type="AlphaFoldDB" id="A0A4R3YNB3"/>
<organism evidence="7 8">
    <name type="scientific">Luteibacter rhizovicinus</name>
    <dbReference type="NCBI Taxonomy" id="242606"/>
    <lineage>
        <taxon>Bacteria</taxon>
        <taxon>Pseudomonadati</taxon>
        <taxon>Pseudomonadota</taxon>
        <taxon>Gammaproteobacteria</taxon>
        <taxon>Lysobacterales</taxon>
        <taxon>Rhodanobacteraceae</taxon>
        <taxon>Luteibacter</taxon>
    </lineage>
</organism>
<dbReference type="Proteomes" id="UP000295645">
    <property type="component" value="Unassembled WGS sequence"/>
</dbReference>
<dbReference type="GO" id="GO:0008876">
    <property type="term" value="F:quinoprotein glucose dehydrogenase activity"/>
    <property type="evidence" value="ECO:0007669"/>
    <property type="project" value="TreeGrafter"/>
</dbReference>
<proteinExistence type="inferred from homology"/>
<comment type="cofactor">
    <cofactor evidence="1">
        <name>pyrroloquinoline quinone</name>
        <dbReference type="ChEBI" id="CHEBI:58442"/>
    </cofactor>
</comment>
<evidence type="ECO:0000256" key="1">
    <source>
        <dbReference type="ARBA" id="ARBA00001931"/>
    </source>
</evidence>
<feature type="transmembrane region" description="Helical" evidence="5">
    <location>
        <begin position="62"/>
        <end position="79"/>
    </location>
</feature>
<dbReference type="NCBIfam" id="TIGR03074">
    <property type="entry name" value="PQQ_membr_DH"/>
    <property type="match status" value="1"/>
</dbReference>
<dbReference type="SMART" id="SM00564">
    <property type="entry name" value="PQQ"/>
    <property type="match status" value="5"/>
</dbReference>
<keyword evidence="8" id="KW-1185">Reference proteome</keyword>
<dbReference type="GO" id="GO:0016020">
    <property type="term" value="C:membrane"/>
    <property type="evidence" value="ECO:0007669"/>
    <property type="project" value="InterPro"/>
</dbReference>
<keyword evidence="5" id="KW-0472">Membrane</keyword>
<dbReference type="PANTHER" id="PTHR32303:SF4">
    <property type="entry name" value="QUINOPROTEIN GLUCOSE DEHYDROGENASE"/>
    <property type="match status" value="1"/>
</dbReference>
<dbReference type="InterPro" id="IPR002372">
    <property type="entry name" value="PQQ_rpt_dom"/>
</dbReference>
<sequence>MKRASRFRPVTLITAVIFALFGAALFLGGIRLATLGGSWYYLIAGIATLVVAALLIIRRTAALWVFALLLLGTTVWAVIEVKFDWWQLMPRVWVWFVLGLWLLTPWVRRGLVRVRGALDAPSTPRSGVLPLWIAVLVAAAVGIAGLLHTNHDRPGELSMDDVTGPQADQQAKAAGDWTDYGGTPYGQRYSPLTQITPDNVSKLKVAWQIETGDKVGPDDPTETTSENTPLKIGDTVYICTPHSRVLAMDAATGQKRWEFDPKLQSPIGFKHWEHMTCRGVAYHDDDKYAAMPPAPAASASAATPASAAGTPVANSCPRRLFLPTADARLIALNADTGTPCEDFGDHGTVDMHSNIGPFNPGGYYSTSPPAVTRNLVIIGGHVTDNYSTDEPSGVIRAYDVHDGHLVWNFDPGNPDETAPIAAGKVYTRNSPNVWSLFSVDETLGMVYLPMGNQTPDQFGGGRTPTSEKFGAGVVALDIATGKLKWNYQFTHHDLWDMDVGGQPTLMDLKTADGVKPAVLASTKQGSVYVLDRRDGTPIFPITEVPRPQGAVAGDHTAPTQPLSALNFIPPTVNEADMWGTNPLDQLWCRVRFRSLRYDGMFTPPSLQGSLVFPGNFGVFDWGGISVDPNRQLMLINPSYMAFQSRLIPKEELAKMEVKMATSETNGIKDTKGIPYAIELSAFLSPLGIPCQAPPWGYVAGVDLQTGRTAWQHKNGTIVDSAPLPIPMPLGVPSLGGMVTTAGGVTFLSGTLDYYVRGYDVRTGRKLWEARLPAGGQATPMTYADKNGKQYVLVTAGGHGSLGTKQGDTVIAYSLPD</sequence>
<evidence type="ECO:0000256" key="3">
    <source>
        <dbReference type="ARBA" id="ARBA00023002"/>
    </source>
</evidence>
<evidence type="ECO:0000313" key="7">
    <source>
        <dbReference type="EMBL" id="TCV92353.1"/>
    </source>
</evidence>
<dbReference type="EMBL" id="SMCS01000007">
    <property type="protein sequence ID" value="TCV92353.1"/>
    <property type="molecule type" value="Genomic_DNA"/>
</dbReference>
<accession>A0A4R3YNB3</accession>
<dbReference type="Pfam" id="PF01011">
    <property type="entry name" value="PQQ"/>
    <property type="match status" value="1"/>
</dbReference>
<evidence type="ECO:0000256" key="2">
    <source>
        <dbReference type="ARBA" id="ARBA00008156"/>
    </source>
</evidence>
<reference evidence="7 8" key="1">
    <citation type="submission" date="2019-03" db="EMBL/GenBank/DDBJ databases">
        <title>Above-ground endophytic microbial communities from plants in different locations in the United States.</title>
        <authorList>
            <person name="Frank C."/>
        </authorList>
    </citation>
    <scope>NUCLEOTIDE SEQUENCE [LARGE SCALE GENOMIC DNA]</scope>
    <source>
        <strain evidence="7 8">LP_13_YM</strain>
    </source>
</reference>
<comment type="similarity">
    <text evidence="2">Belongs to the bacterial PQQ dehydrogenase family.</text>
</comment>
<dbReference type="GO" id="GO:0048038">
    <property type="term" value="F:quinone binding"/>
    <property type="evidence" value="ECO:0007669"/>
    <property type="project" value="InterPro"/>
</dbReference>
<dbReference type="RefSeq" id="WP_243649318.1">
    <property type="nucleotide sequence ID" value="NZ_SMCS01000007.1"/>
</dbReference>
<keyword evidence="5" id="KW-0812">Transmembrane</keyword>
<feature type="transmembrane region" description="Helical" evidence="5">
    <location>
        <begin position="85"/>
        <end position="107"/>
    </location>
</feature>